<keyword evidence="2" id="KW-0561">Oxygen transport</keyword>
<dbReference type="PANTHER" id="PTHR37164:SF1">
    <property type="entry name" value="BACTERIOHEMERYTHRIN"/>
    <property type="match status" value="1"/>
</dbReference>
<comment type="caution">
    <text evidence="6">The sequence shown here is derived from an EMBL/GenBank/DDBJ whole genome shotgun (WGS) entry which is preliminary data.</text>
</comment>
<dbReference type="RefSeq" id="WP_119911881.1">
    <property type="nucleotide sequence ID" value="NZ_QZCH01000025.1"/>
</dbReference>
<name>A0A418YBI1_9GAMM</name>
<dbReference type="NCBIfam" id="NF033749">
    <property type="entry name" value="bact_hemeryth"/>
    <property type="match status" value="1"/>
</dbReference>
<evidence type="ECO:0000313" key="6">
    <source>
        <dbReference type="EMBL" id="RJG40331.1"/>
    </source>
</evidence>
<keyword evidence="2" id="KW-0813">Transport</keyword>
<protein>
    <submittedName>
        <fullName evidence="6">Bacteriohemerythrin</fullName>
    </submittedName>
</protein>
<dbReference type="CDD" id="cd12107">
    <property type="entry name" value="Hemerythrin"/>
    <property type="match status" value="1"/>
</dbReference>
<dbReference type="Proteomes" id="UP000283255">
    <property type="component" value="Unassembled WGS sequence"/>
</dbReference>
<dbReference type="PROSITE" id="PS00550">
    <property type="entry name" value="HEMERYTHRINS"/>
    <property type="match status" value="1"/>
</dbReference>
<evidence type="ECO:0000259" key="5">
    <source>
        <dbReference type="Pfam" id="PF01814"/>
    </source>
</evidence>
<proteinExistence type="inferred from homology"/>
<keyword evidence="3" id="KW-0479">Metal-binding</keyword>
<dbReference type="InterPro" id="IPR035938">
    <property type="entry name" value="Hemerythrin-like_sf"/>
</dbReference>
<dbReference type="InterPro" id="IPR012312">
    <property type="entry name" value="Hemerythrin-like"/>
</dbReference>
<feature type="domain" description="Hemerythrin-like" evidence="5">
    <location>
        <begin position="12"/>
        <end position="124"/>
    </location>
</feature>
<reference evidence="6 7" key="1">
    <citation type="submission" date="2018-09" db="EMBL/GenBank/DDBJ databases">
        <authorList>
            <person name="Wang F."/>
        </authorList>
    </citation>
    <scope>NUCLEOTIDE SEQUENCE [LARGE SCALE GENOMIC DNA]</scope>
    <source>
        <strain evidence="6 7">PLHSC7-2</strain>
    </source>
</reference>
<evidence type="ECO:0000313" key="7">
    <source>
        <dbReference type="Proteomes" id="UP000283255"/>
    </source>
</evidence>
<dbReference type="Gene3D" id="1.20.120.50">
    <property type="entry name" value="Hemerythrin-like"/>
    <property type="match status" value="1"/>
</dbReference>
<dbReference type="InterPro" id="IPR050669">
    <property type="entry name" value="Hemerythrin"/>
</dbReference>
<accession>A0A418YBI1</accession>
<dbReference type="GO" id="GO:0005344">
    <property type="term" value="F:oxygen carrier activity"/>
    <property type="evidence" value="ECO:0007669"/>
    <property type="project" value="UniProtKB-KW"/>
</dbReference>
<dbReference type="Pfam" id="PF01814">
    <property type="entry name" value="Hemerythrin"/>
    <property type="match status" value="1"/>
</dbReference>
<comment type="similarity">
    <text evidence="1">Belongs to the hemerythrin family.</text>
</comment>
<dbReference type="AlphaFoldDB" id="A0A418YBI1"/>
<dbReference type="InterPro" id="IPR016131">
    <property type="entry name" value="Haemerythrin_Fe_BS"/>
</dbReference>
<evidence type="ECO:0000256" key="4">
    <source>
        <dbReference type="ARBA" id="ARBA00023004"/>
    </source>
</evidence>
<reference evidence="6 7" key="2">
    <citation type="submission" date="2019-01" db="EMBL/GenBank/DDBJ databases">
        <title>Motilimonas pumilus sp. nov., isolated from the gut of sea cucumber (Apostichopus japonicus).</title>
        <authorList>
            <person name="Wang F.-Q."/>
            <person name="Ren L.-H."/>
            <person name="Lin Y.-W."/>
            <person name="Sun G.-H."/>
            <person name="Du Z.-J."/>
            <person name="Zhao J.-X."/>
            <person name="Liu X.-J."/>
            <person name="Liu L.-J."/>
        </authorList>
    </citation>
    <scope>NUCLEOTIDE SEQUENCE [LARGE SCALE GENOMIC DNA]</scope>
    <source>
        <strain evidence="6 7">PLHSC7-2</strain>
    </source>
</reference>
<evidence type="ECO:0000256" key="2">
    <source>
        <dbReference type="ARBA" id="ARBA00022621"/>
    </source>
</evidence>
<dbReference type="NCBIfam" id="NF002007">
    <property type="entry name" value="PRK00808.1"/>
    <property type="match status" value="1"/>
</dbReference>
<gene>
    <name evidence="6" type="ORF">D1Z90_16250</name>
</gene>
<dbReference type="OrthoDB" id="9813903at2"/>
<dbReference type="SUPFAM" id="SSF47188">
    <property type="entry name" value="Hemerythrin-like"/>
    <property type="match status" value="1"/>
</dbReference>
<dbReference type="NCBIfam" id="TIGR02481">
    <property type="entry name" value="hemeryth_dom"/>
    <property type="match status" value="1"/>
</dbReference>
<dbReference type="InterPro" id="IPR012827">
    <property type="entry name" value="Hemerythrin_metal-bd"/>
</dbReference>
<evidence type="ECO:0000256" key="3">
    <source>
        <dbReference type="ARBA" id="ARBA00022723"/>
    </source>
</evidence>
<dbReference type="GO" id="GO:0046872">
    <property type="term" value="F:metal ion binding"/>
    <property type="evidence" value="ECO:0007669"/>
    <property type="project" value="UniProtKB-KW"/>
</dbReference>
<keyword evidence="7" id="KW-1185">Reference proteome</keyword>
<keyword evidence="4" id="KW-0408">Iron</keyword>
<dbReference type="PANTHER" id="PTHR37164">
    <property type="entry name" value="BACTERIOHEMERYTHRIN"/>
    <property type="match status" value="1"/>
</dbReference>
<sequence>MAKFIWHVSLNTGIDVIDEQHRRIMLHINDLHQAVETADQSAIGNVLDELVDYTLSHFAFEEGLMAQANYPMLEPHKQVHQQFINKVENFKLRFLQGEDVSQELLTMLHRWLINHIQNEDADYVKSVNDNIVQQGQGLAAKNTSWLKRLFA</sequence>
<dbReference type="EMBL" id="QZCH01000025">
    <property type="protein sequence ID" value="RJG40331.1"/>
    <property type="molecule type" value="Genomic_DNA"/>
</dbReference>
<evidence type="ECO:0000256" key="1">
    <source>
        <dbReference type="ARBA" id="ARBA00010587"/>
    </source>
</evidence>
<organism evidence="6 7">
    <name type="scientific">Motilimonas pumila</name>
    <dbReference type="NCBI Taxonomy" id="2303987"/>
    <lineage>
        <taxon>Bacteria</taxon>
        <taxon>Pseudomonadati</taxon>
        <taxon>Pseudomonadota</taxon>
        <taxon>Gammaproteobacteria</taxon>
        <taxon>Alteromonadales</taxon>
        <taxon>Alteromonadales genera incertae sedis</taxon>
        <taxon>Motilimonas</taxon>
    </lineage>
</organism>